<keyword evidence="2" id="KW-1185">Reference proteome</keyword>
<protein>
    <submittedName>
        <fullName evidence="1">Uncharacterized protein</fullName>
    </submittedName>
</protein>
<accession>A0A840C358</accession>
<dbReference type="RefSeq" id="WP_183316713.1">
    <property type="nucleotide sequence ID" value="NZ_JACIEN010000002.1"/>
</dbReference>
<dbReference type="Proteomes" id="UP000577362">
    <property type="component" value="Unassembled WGS sequence"/>
</dbReference>
<evidence type="ECO:0000313" key="1">
    <source>
        <dbReference type="EMBL" id="MBB4017356.1"/>
    </source>
</evidence>
<evidence type="ECO:0000313" key="2">
    <source>
        <dbReference type="Proteomes" id="UP000577362"/>
    </source>
</evidence>
<name>A0A840C358_9HYPH</name>
<sequence>MSRAPTFAEIAVELQLAATREAFGLEKLEHLSASSGERALAVAVVEVRRSAEVIAAAAGIFKSLIGHEAEVRKLLGQTDG</sequence>
<gene>
    <name evidence="1" type="ORF">GGR16_002385</name>
</gene>
<dbReference type="EMBL" id="JACIEN010000002">
    <property type="protein sequence ID" value="MBB4017356.1"/>
    <property type="molecule type" value="Genomic_DNA"/>
</dbReference>
<organism evidence="1 2">
    <name type="scientific">Chelatococcus caeni</name>
    <dbReference type="NCBI Taxonomy" id="1348468"/>
    <lineage>
        <taxon>Bacteria</taxon>
        <taxon>Pseudomonadati</taxon>
        <taxon>Pseudomonadota</taxon>
        <taxon>Alphaproteobacteria</taxon>
        <taxon>Hyphomicrobiales</taxon>
        <taxon>Chelatococcaceae</taxon>
        <taxon>Chelatococcus</taxon>
    </lineage>
</organism>
<proteinExistence type="predicted"/>
<dbReference type="AlphaFoldDB" id="A0A840C358"/>
<comment type="caution">
    <text evidence="1">The sequence shown here is derived from an EMBL/GenBank/DDBJ whole genome shotgun (WGS) entry which is preliminary data.</text>
</comment>
<reference evidence="1 2" key="1">
    <citation type="submission" date="2020-08" db="EMBL/GenBank/DDBJ databases">
        <title>Genomic Encyclopedia of Type Strains, Phase IV (KMG-IV): sequencing the most valuable type-strain genomes for metagenomic binning, comparative biology and taxonomic classification.</title>
        <authorList>
            <person name="Goeker M."/>
        </authorList>
    </citation>
    <scope>NUCLEOTIDE SEQUENCE [LARGE SCALE GENOMIC DNA]</scope>
    <source>
        <strain evidence="1 2">DSM 103737</strain>
    </source>
</reference>